<evidence type="ECO:0000313" key="5">
    <source>
        <dbReference type="Proteomes" id="UP000809789"/>
    </source>
</evidence>
<dbReference type="SUPFAM" id="SSF48403">
    <property type="entry name" value="Ankyrin repeat"/>
    <property type="match status" value="1"/>
</dbReference>
<dbReference type="EMBL" id="JAESVG020000004">
    <property type="protein sequence ID" value="KAG8628325.1"/>
    <property type="molecule type" value="Genomic_DNA"/>
</dbReference>
<feature type="repeat" description="ANK" evidence="3">
    <location>
        <begin position="97"/>
        <end position="129"/>
    </location>
</feature>
<organism evidence="4 5">
    <name type="scientific">Elsinoe batatas</name>
    <dbReference type="NCBI Taxonomy" id="2601811"/>
    <lineage>
        <taxon>Eukaryota</taxon>
        <taxon>Fungi</taxon>
        <taxon>Dikarya</taxon>
        <taxon>Ascomycota</taxon>
        <taxon>Pezizomycotina</taxon>
        <taxon>Dothideomycetes</taxon>
        <taxon>Dothideomycetidae</taxon>
        <taxon>Myriangiales</taxon>
        <taxon>Elsinoaceae</taxon>
        <taxon>Elsinoe</taxon>
    </lineage>
</organism>
<reference evidence="4" key="1">
    <citation type="submission" date="2021-07" db="EMBL/GenBank/DDBJ databases">
        <title>Elsinoe batatas strain:CRI-CJ2 Genome sequencing and assembly.</title>
        <authorList>
            <person name="Huang L."/>
        </authorList>
    </citation>
    <scope>NUCLEOTIDE SEQUENCE</scope>
    <source>
        <strain evidence="4">CRI-CJ2</strain>
    </source>
</reference>
<comment type="caution">
    <text evidence="4">The sequence shown here is derived from an EMBL/GenBank/DDBJ whole genome shotgun (WGS) entry which is preliminary data.</text>
</comment>
<dbReference type="SMART" id="SM00248">
    <property type="entry name" value="ANK"/>
    <property type="match status" value="3"/>
</dbReference>
<evidence type="ECO:0000256" key="2">
    <source>
        <dbReference type="ARBA" id="ARBA00023043"/>
    </source>
</evidence>
<evidence type="ECO:0000313" key="4">
    <source>
        <dbReference type="EMBL" id="KAG8628325.1"/>
    </source>
</evidence>
<name>A0A8K0L3N8_9PEZI</name>
<dbReference type="InterPro" id="IPR050776">
    <property type="entry name" value="Ank_Repeat/CDKN_Inhibitor"/>
</dbReference>
<sequence length="199" mass="21545">MIARNDEAVKLEEDDIDDILYSVRTDDKDELNSLLKGLAEKYTTTEQIILQSSIADHSGNTAIHFAAANGLKDLLHHILQTLNLPPGSDFVNRRNQSGNTSLHWSSLNGHLETTKLLVEAGADLWVRNSAGNLAVFEAERAGKDDVVAYLLKVGGTEKENEGETSNDGEAMTDVSTEEMQVDDAMQGASKDMAGTSLNG</sequence>
<dbReference type="Pfam" id="PF12796">
    <property type="entry name" value="Ank_2"/>
    <property type="match status" value="1"/>
</dbReference>
<evidence type="ECO:0000256" key="1">
    <source>
        <dbReference type="ARBA" id="ARBA00022737"/>
    </source>
</evidence>
<evidence type="ECO:0008006" key="6">
    <source>
        <dbReference type="Google" id="ProtNLM"/>
    </source>
</evidence>
<dbReference type="PROSITE" id="PS50088">
    <property type="entry name" value="ANK_REPEAT"/>
    <property type="match status" value="1"/>
</dbReference>
<evidence type="ECO:0000256" key="3">
    <source>
        <dbReference type="PROSITE-ProRule" id="PRU00023"/>
    </source>
</evidence>
<dbReference type="InterPro" id="IPR002110">
    <property type="entry name" value="Ankyrin_rpt"/>
</dbReference>
<protein>
    <recommendedName>
        <fullName evidence="6">Ankyrin repeat-containing domain protein</fullName>
    </recommendedName>
</protein>
<dbReference type="AlphaFoldDB" id="A0A8K0L3N8"/>
<keyword evidence="1" id="KW-0677">Repeat</keyword>
<dbReference type="PROSITE" id="PS50297">
    <property type="entry name" value="ANK_REP_REGION"/>
    <property type="match status" value="1"/>
</dbReference>
<dbReference type="InterPro" id="IPR036770">
    <property type="entry name" value="Ankyrin_rpt-contain_sf"/>
</dbReference>
<proteinExistence type="predicted"/>
<keyword evidence="5" id="KW-1185">Reference proteome</keyword>
<dbReference type="PANTHER" id="PTHR24201">
    <property type="entry name" value="ANK_REP_REGION DOMAIN-CONTAINING PROTEIN"/>
    <property type="match status" value="1"/>
</dbReference>
<gene>
    <name evidence="4" type="ORF">KVT40_004198</name>
</gene>
<dbReference type="OrthoDB" id="10057496at2759"/>
<keyword evidence="2 3" id="KW-0040">ANK repeat</keyword>
<dbReference type="Proteomes" id="UP000809789">
    <property type="component" value="Unassembled WGS sequence"/>
</dbReference>
<accession>A0A8K0L3N8</accession>
<dbReference type="PRINTS" id="PR01415">
    <property type="entry name" value="ANKYRIN"/>
</dbReference>
<dbReference type="Gene3D" id="1.25.40.20">
    <property type="entry name" value="Ankyrin repeat-containing domain"/>
    <property type="match status" value="1"/>
</dbReference>